<dbReference type="GO" id="GO:0004665">
    <property type="term" value="F:prephenate dehydrogenase (NADP+) activity"/>
    <property type="evidence" value="ECO:0007669"/>
    <property type="project" value="InterPro"/>
</dbReference>
<dbReference type="InterPro" id="IPR050812">
    <property type="entry name" value="Preph/Arog_dehydrog"/>
</dbReference>
<dbReference type="SUPFAM" id="SSF51735">
    <property type="entry name" value="NAD(P)-binding Rossmann-fold domains"/>
    <property type="match status" value="1"/>
</dbReference>
<dbReference type="GO" id="GO:0008977">
    <property type="term" value="F:prephenate dehydrogenase (NAD+) activity"/>
    <property type="evidence" value="ECO:0007669"/>
    <property type="project" value="InterPro"/>
</dbReference>
<dbReference type="InterPro" id="IPR008927">
    <property type="entry name" value="6-PGluconate_DH-like_C_sf"/>
</dbReference>
<dbReference type="InterPro" id="IPR046825">
    <property type="entry name" value="PDH_C"/>
</dbReference>
<feature type="domain" description="Prephenate/arogenate dehydrogenase" evidence="2">
    <location>
        <begin position="1"/>
        <end position="264"/>
    </location>
</feature>
<dbReference type="Gene3D" id="3.40.50.720">
    <property type="entry name" value="NAD(P)-binding Rossmann-like Domain"/>
    <property type="match status" value="1"/>
</dbReference>
<dbReference type="PROSITE" id="PS51176">
    <property type="entry name" value="PDH_ADH"/>
    <property type="match status" value="1"/>
</dbReference>
<evidence type="ECO:0000313" key="3">
    <source>
        <dbReference type="EMBL" id="RXE55249.1"/>
    </source>
</evidence>
<dbReference type="Pfam" id="PF20463">
    <property type="entry name" value="PDH_C"/>
    <property type="match status" value="1"/>
</dbReference>
<accession>A0A498GWI3</accession>
<evidence type="ECO:0000259" key="2">
    <source>
        <dbReference type="PROSITE" id="PS51176"/>
    </source>
</evidence>
<reference evidence="3 4" key="1">
    <citation type="journal article" date="2015" name="Int. J. Syst. Evol. Microbiol.">
        <title>Methanoculleus taiwanensis sp. nov., a methanogen isolated from deep marine sediment at the deformation front area near Taiwan.</title>
        <authorList>
            <person name="Weng C.Y."/>
            <person name="Chen S.C."/>
            <person name="Lai M.C."/>
            <person name="Wu S.Y."/>
            <person name="Lin S."/>
            <person name="Yang T.F."/>
            <person name="Chen P.C."/>
        </authorList>
    </citation>
    <scope>NUCLEOTIDE SEQUENCE [LARGE SCALE GENOMIC DNA]</scope>
    <source>
        <strain evidence="3 4">CYW4</strain>
    </source>
</reference>
<dbReference type="SUPFAM" id="SSF48179">
    <property type="entry name" value="6-phosphogluconate dehydrogenase C-terminal domain-like"/>
    <property type="match status" value="1"/>
</dbReference>
<dbReference type="Proteomes" id="UP000290932">
    <property type="component" value="Unassembled WGS sequence"/>
</dbReference>
<dbReference type="InterPro" id="IPR003099">
    <property type="entry name" value="Prephen_DH"/>
</dbReference>
<dbReference type="GO" id="GO:0070403">
    <property type="term" value="F:NAD+ binding"/>
    <property type="evidence" value="ECO:0007669"/>
    <property type="project" value="InterPro"/>
</dbReference>
<comment type="caution">
    <text evidence="3">The sequence shown here is derived from an EMBL/GenBank/DDBJ whole genome shotgun (WGS) entry which is preliminary data.</text>
</comment>
<dbReference type="OrthoDB" id="24743at2157"/>
<dbReference type="GO" id="GO:0006571">
    <property type="term" value="P:tyrosine biosynthetic process"/>
    <property type="evidence" value="ECO:0007669"/>
    <property type="project" value="InterPro"/>
</dbReference>
<organism evidence="3 4">
    <name type="scientific">Methanoculleus taiwanensis</name>
    <dbReference type="NCBI Taxonomy" id="1550565"/>
    <lineage>
        <taxon>Archaea</taxon>
        <taxon>Methanobacteriati</taxon>
        <taxon>Methanobacteriota</taxon>
        <taxon>Stenosarchaea group</taxon>
        <taxon>Methanomicrobia</taxon>
        <taxon>Methanomicrobiales</taxon>
        <taxon>Methanomicrobiaceae</taxon>
        <taxon>Methanoculleus</taxon>
    </lineage>
</organism>
<dbReference type="InterPro" id="IPR046826">
    <property type="entry name" value="PDH_N"/>
</dbReference>
<dbReference type="PANTHER" id="PTHR21363:SF0">
    <property type="entry name" value="PREPHENATE DEHYDROGENASE [NADP(+)]"/>
    <property type="match status" value="1"/>
</dbReference>
<sequence>MLAGIIGGTGKMGRFFASVFAAAGWDVIVSGPETPLSNREVAERADAVMVAVPIRRTIEVIGEVAPVLTEEQILCDITSLKVEPVRAMLATKAAVVGLHPMFGPGAESLRNQTIIVTPARCGGAALDRLLGVFREQGAVLTFATPEEHDRMMAVIQGLTHFATLCAADTIRRTGVDVEESLAFTSPIYRIQMGLIGRLLAQDADLYGDMLRENPAVPEVLAAFEDAVKHLRTIVEAGDPAAFREFFAKNTDHYASYGKTATEETDDLIRYMVTR</sequence>
<name>A0A498GWI3_9EURY</name>
<dbReference type="PANTHER" id="PTHR21363">
    <property type="entry name" value="PREPHENATE DEHYDROGENASE"/>
    <property type="match status" value="1"/>
</dbReference>
<protein>
    <submittedName>
        <fullName evidence="3">Prephenate dehydrogenase</fullName>
    </submittedName>
</protein>
<keyword evidence="1" id="KW-0560">Oxidoreductase</keyword>
<dbReference type="Gene3D" id="1.10.3660.10">
    <property type="entry name" value="6-phosphogluconate dehydrogenase C-terminal like domain"/>
    <property type="match status" value="1"/>
</dbReference>
<dbReference type="Pfam" id="PF02153">
    <property type="entry name" value="PDH_N"/>
    <property type="match status" value="1"/>
</dbReference>
<evidence type="ECO:0000313" key="4">
    <source>
        <dbReference type="Proteomes" id="UP000290932"/>
    </source>
</evidence>
<proteinExistence type="predicted"/>
<gene>
    <name evidence="3" type="ORF">ABH15_10675</name>
</gene>
<dbReference type="AlphaFoldDB" id="A0A498GWI3"/>
<dbReference type="InterPro" id="IPR036291">
    <property type="entry name" value="NAD(P)-bd_dom_sf"/>
</dbReference>
<evidence type="ECO:0000256" key="1">
    <source>
        <dbReference type="ARBA" id="ARBA00023002"/>
    </source>
</evidence>
<keyword evidence="4" id="KW-1185">Reference proteome</keyword>
<dbReference type="EMBL" id="LHQS01000003">
    <property type="protein sequence ID" value="RXE55249.1"/>
    <property type="molecule type" value="Genomic_DNA"/>
</dbReference>